<evidence type="ECO:0000256" key="1">
    <source>
        <dbReference type="SAM" id="MobiDB-lite"/>
    </source>
</evidence>
<feature type="compositionally biased region" description="Basic and acidic residues" evidence="1">
    <location>
        <begin position="9"/>
        <end position="18"/>
    </location>
</feature>
<keyword evidence="3" id="KW-1185">Reference proteome</keyword>
<comment type="caution">
    <text evidence="2">The sequence shown here is derived from an EMBL/GenBank/DDBJ whole genome shotgun (WGS) entry which is preliminary data.</text>
</comment>
<protein>
    <submittedName>
        <fullName evidence="2">Uncharacterized protein</fullName>
    </submittedName>
</protein>
<gene>
    <name evidence="2" type="ORF">GUJ93_ZPchr0011g27915</name>
</gene>
<feature type="region of interest" description="Disordered" evidence="1">
    <location>
        <begin position="1"/>
        <end position="24"/>
    </location>
</feature>
<name>A0A8J6BNT5_ZIZPA</name>
<reference evidence="2" key="1">
    <citation type="journal article" date="2021" name="bioRxiv">
        <title>Whole Genome Assembly and Annotation of Northern Wild Rice, Zizania palustris L., Supports a Whole Genome Duplication in the Zizania Genus.</title>
        <authorList>
            <person name="Haas M."/>
            <person name="Kono T."/>
            <person name="Macchietto M."/>
            <person name="Millas R."/>
            <person name="McGilp L."/>
            <person name="Shao M."/>
            <person name="Duquette J."/>
            <person name="Hirsch C.N."/>
            <person name="Kimball J."/>
        </authorList>
    </citation>
    <scope>NUCLEOTIDE SEQUENCE</scope>
    <source>
        <tissue evidence="2">Fresh leaf tissue</tissue>
    </source>
</reference>
<evidence type="ECO:0000313" key="2">
    <source>
        <dbReference type="EMBL" id="KAG8090884.1"/>
    </source>
</evidence>
<evidence type="ECO:0000313" key="3">
    <source>
        <dbReference type="Proteomes" id="UP000729402"/>
    </source>
</evidence>
<dbReference type="Proteomes" id="UP000729402">
    <property type="component" value="Unassembled WGS sequence"/>
</dbReference>
<organism evidence="2 3">
    <name type="scientific">Zizania palustris</name>
    <name type="common">Northern wild rice</name>
    <dbReference type="NCBI Taxonomy" id="103762"/>
    <lineage>
        <taxon>Eukaryota</taxon>
        <taxon>Viridiplantae</taxon>
        <taxon>Streptophyta</taxon>
        <taxon>Embryophyta</taxon>
        <taxon>Tracheophyta</taxon>
        <taxon>Spermatophyta</taxon>
        <taxon>Magnoliopsida</taxon>
        <taxon>Liliopsida</taxon>
        <taxon>Poales</taxon>
        <taxon>Poaceae</taxon>
        <taxon>BOP clade</taxon>
        <taxon>Oryzoideae</taxon>
        <taxon>Oryzeae</taxon>
        <taxon>Zizaniinae</taxon>
        <taxon>Zizania</taxon>
    </lineage>
</organism>
<dbReference type="AlphaFoldDB" id="A0A8J6BNT5"/>
<proteinExistence type="predicted"/>
<sequence>MFLKKRNMRKADATKDVKSPPGGSSYLVAASGEVLEKETEVTGNDICDGEMAGKLQLEEIVQYESDMKGVSRTEDSLICDELLTDVECKEIENSQEGIDENTALEHNSGDERGQIHITNSEDYVDS</sequence>
<dbReference type="EMBL" id="JAAALK010000081">
    <property type="protein sequence ID" value="KAG8090884.1"/>
    <property type="molecule type" value="Genomic_DNA"/>
</dbReference>
<feature type="region of interest" description="Disordered" evidence="1">
    <location>
        <begin position="93"/>
        <end position="126"/>
    </location>
</feature>
<reference evidence="2" key="2">
    <citation type="submission" date="2021-02" db="EMBL/GenBank/DDBJ databases">
        <authorList>
            <person name="Kimball J.A."/>
            <person name="Haas M.W."/>
            <person name="Macchietto M."/>
            <person name="Kono T."/>
            <person name="Duquette J."/>
            <person name="Shao M."/>
        </authorList>
    </citation>
    <scope>NUCLEOTIDE SEQUENCE</scope>
    <source>
        <tissue evidence="2">Fresh leaf tissue</tissue>
    </source>
</reference>
<accession>A0A8J6BNT5</accession>
<feature type="compositionally biased region" description="Polar residues" evidence="1">
    <location>
        <begin position="116"/>
        <end position="126"/>
    </location>
</feature>